<evidence type="ECO:0000256" key="1">
    <source>
        <dbReference type="SAM" id="Phobius"/>
    </source>
</evidence>
<dbReference type="GO" id="GO:0005886">
    <property type="term" value="C:plasma membrane"/>
    <property type="evidence" value="ECO:0007669"/>
    <property type="project" value="UniProtKB-SubCell"/>
</dbReference>
<dbReference type="EMBL" id="NMVQ01000005">
    <property type="protein sequence ID" value="OYO24145.1"/>
    <property type="molecule type" value="Genomic_DNA"/>
</dbReference>
<name>A0A255H978_9ACTN</name>
<feature type="transmembrane region" description="Helical" evidence="1">
    <location>
        <begin position="211"/>
        <end position="230"/>
    </location>
</feature>
<keyword evidence="1" id="KW-0812">Transmembrane</keyword>
<dbReference type="PANTHER" id="PTHR35007:SF4">
    <property type="entry name" value="CONSERVED TRANSMEMBRANE PROTEIN-RELATED"/>
    <property type="match status" value="1"/>
</dbReference>
<protein>
    <submittedName>
        <fullName evidence="2">Type II secretion system protein</fullName>
    </submittedName>
</protein>
<reference evidence="2 3" key="1">
    <citation type="submission" date="2017-07" db="EMBL/GenBank/DDBJ databases">
        <title>Draft whole genome sequences of clinical Proprionibacteriaceae strains.</title>
        <authorList>
            <person name="Bernier A.-M."/>
            <person name="Bernard K."/>
            <person name="Domingo M.-C."/>
        </authorList>
    </citation>
    <scope>NUCLEOTIDE SEQUENCE [LARGE SCALE GENOMIC DNA]</scope>
    <source>
        <strain evidence="2 3">NML 130396</strain>
    </source>
</reference>
<dbReference type="AlphaFoldDB" id="A0A255H978"/>
<organism evidence="2 3">
    <name type="scientific">Enemella dayhoffiae</name>
    <dbReference type="NCBI Taxonomy" id="2016507"/>
    <lineage>
        <taxon>Bacteria</taxon>
        <taxon>Bacillati</taxon>
        <taxon>Actinomycetota</taxon>
        <taxon>Actinomycetes</taxon>
        <taxon>Propionibacteriales</taxon>
        <taxon>Propionibacteriaceae</taxon>
        <taxon>Enemella</taxon>
    </lineage>
</organism>
<proteinExistence type="predicted"/>
<keyword evidence="1" id="KW-0472">Membrane</keyword>
<dbReference type="PANTHER" id="PTHR35007">
    <property type="entry name" value="INTEGRAL MEMBRANE PROTEIN-RELATED"/>
    <property type="match status" value="1"/>
</dbReference>
<gene>
    <name evidence="2" type="ORF">CGZ93_04830</name>
</gene>
<keyword evidence="1" id="KW-1133">Transmembrane helix</keyword>
<evidence type="ECO:0000313" key="3">
    <source>
        <dbReference type="Proteomes" id="UP000216311"/>
    </source>
</evidence>
<keyword evidence="3" id="KW-1185">Reference proteome</keyword>
<feature type="transmembrane region" description="Helical" evidence="1">
    <location>
        <begin position="242"/>
        <end position="261"/>
    </location>
</feature>
<feature type="transmembrane region" description="Helical" evidence="1">
    <location>
        <begin position="55"/>
        <end position="87"/>
    </location>
</feature>
<dbReference type="Proteomes" id="UP000216311">
    <property type="component" value="Unassembled WGS sequence"/>
</dbReference>
<sequence length="271" mass="27579">MRPMTDPLSALALLLAALAAWALVGPRVRRAEAVQPDTGPVRHRSSRLILTVAGAVLLVPISWLIAGGTVGVLVGVAVTLAGTAAVVTRGRLRERRLLRSRVGVARAAELLAGELTLGKVPAVALAAAAEDAPVLRRAAAAAGVGAEVPAVWLEQASEPGNGDLLGLAQAWQVATRTGAPLGPSLARVASALREDEDVRRTAAGELAAPRMTGVVLALLPLAGIALGYLIGGDPLAFLFGSLWGQLCLLTGTVLAGAGLIWTERLGAIKDG</sequence>
<evidence type="ECO:0000313" key="2">
    <source>
        <dbReference type="EMBL" id="OYO24145.1"/>
    </source>
</evidence>
<accession>A0A255H978</accession>
<comment type="caution">
    <text evidence="2">The sequence shown here is derived from an EMBL/GenBank/DDBJ whole genome shotgun (WGS) entry which is preliminary data.</text>
</comment>